<dbReference type="AlphaFoldDB" id="B8EID0"/>
<evidence type="ECO:0000256" key="12">
    <source>
        <dbReference type="ARBA" id="ARBA00022777"/>
    </source>
</evidence>
<dbReference type="HAMAP" id="MF_00109">
    <property type="entry name" value="Shikimate_kinase"/>
    <property type="match status" value="1"/>
</dbReference>
<dbReference type="UniPathway" id="UPA00053">
    <property type="reaction ID" value="UER00085"/>
</dbReference>
<keyword evidence="7 21" id="KW-0963">Cytoplasm</keyword>
<dbReference type="GO" id="GO:0009073">
    <property type="term" value="P:aromatic amino acid family biosynthetic process"/>
    <property type="evidence" value="ECO:0007669"/>
    <property type="project" value="UniProtKB-KW"/>
</dbReference>
<reference evidence="24 25" key="1">
    <citation type="journal article" date="2010" name="J. Bacteriol.">
        <title>Complete genome sequence of the aerobic facultative methanotroph Methylocella silvestris BL2.</title>
        <authorList>
            <person name="Chen Y."/>
            <person name="Crombie A."/>
            <person name="Rahman M.T."/>
            <person name="Dedysh S.N."/>
            <person name="Liesack W."/>
            <person name="Stott M.B."/>
            <person name="Alam M."/>
            <person name="Theisen A.R."/>
            <person name="Murrell J.C."/>
            <person name="Dunfield P.F."/>
        </authorList>
    </citation>
    <scope>NUCLEOTIDE SEQUENCE [LARGE SCALE GENOMIC DNA]</scope>
    <source>
        <strain evidence="25">DSM 15510 / CIP 108128 / LMG 27833 / NCIMB 13906 / BL2</strain>
    </source>
</reference>
<gene>
    <name evidence="21" type="primary">aroB</name>
    <name evidence="20" type="synonym">aroK</name>
    <name evidence="24" type="ordered locus">Msil_2318</name>
</gene>
<dbReference type="InterPro" id="IPR030960">
    <property type="entry name" value="DHQS/DOIS_N"/>
</dbReference>
<dbReference type="STRING" id="395965.Msil_2318"/>
<dbReference type="GO" id="GO:0003856">
    <property type="term" value="F:3-dehydroquinate synthase activity"/>
    <property type="evidence" value="ECO:0007669"/>
    <property type="project" value="UniProtKB-UniRule"/>
</dbReference>
<evidence type="ECO:0000256" key="8">
    <source>
        <dbReference type="ARBA" id="ARBA00022605"/>
    </source>
</evidence>
<dbReference type="Proteomes" id="UP000002257">
    <property type="component" value="Chromosome"/>
</dbReference>
<dbReference type="InterPro" id="IPR050071">
    <property type="entry name" value="Dehydroquinate_synthase"/>
</dbReference>
<comment type="pathway">
    <text evidence="5 20">Metabolic intermediate biosynthesis; chorismate biosynthesis; chorismate from D-erythrose 4-phosphate and phosphoenolpyruvate: step 5/7.</text>
</comment>
<feature type="binding site" evidence="21">
    <location>
        <position position="492"/>
    </location>
    <ligand>
        <name>Zn(2+)</name>
        <dbReference type="ChEBI" id="CHEBI:29105"/>
    </ligand>
</feature>
<evidence type="ECO:0000259" key="22">
    <source>
        <dbReference type="Pfam" id="PF01761"/>
    </source>
</evidence>
<dbReference type="NCBIfam" id="NF010552">
    <property type="entry name" value="PRK13946.1"/>
    <property type="match status" value="1"/>
</dbReference>
<sequence>MTSSESVKDRPESVTDRRLASLVRSLGDRSIVLVGFMGCGKTSTGRRLAQRLGLPFIDADAEIEAAAGMTIAEIFARHGEPSFRDGERRVMARLLEHGPRVIATGGGAFLNEETRARIARRGVSVWLKAEPDVLWRRVRKRSHRPLLQSADPEKTLRTLLRERYPYYARADVTVISRDGPHETAVEEIIAAVEFFMRFSPEPPILAVLDPMNHAAKPPLPPIPSADGEPLFGPAATTAPAPAAQDAAAVRVELGERSYDILIGAGLIAAAGACVRRLAPGAACAIVTDANVAALHLAELERSLREAGVRYSAVIIPPGEQSKSYGVFAKVCDDILAARLERGDLVIALGGGVIGDLAGFAAASIRRGMRFVQIPTSLLAQVDSSVGGKTGINSEHGKNLIGAFHQPSLVLADADALATLPLREFRAGYAEIVKYGLIGDAPFFAWLETHWRGVFAGGPDRVHAIATSCRAKAAIVGRDERESGERALLNLGHTFGHALERINHYDGERLVHGEAVSVGLALAFRFCARVGLCEGADADRVEAHLREVGLPTRIADIPGLALDADQMLDAMRQDKKVERGALTFVLARAIGDCFVAKSVEAAEVRAFLEAELNTGL</sequence>
<feature type="binding site" evidence="20">
    <location>
        <position position="163"/>
    </location>
    <ligand>
        <name>substrate</name>
    </ligand>
</feature>
<keyword evidence="10 21" id="KW-0479">Metal-binding</keyword>
<dbReference type="PANTHER" id="PTHR43622:SF7">
    <property type="entry name" value="3-DEHYDROQUINATE SYNTHASE, CHLOROPLASTIC"/>
    <property type="match status" value="1"/>
</dbReference>
<dbReference type="eggNOG" id="COG0337">
    <property type="taxonomic scope" value="Bacteria"/>
</dbReference>
<dbReference type="FunFam" id="3.40.50.1970:FF:000001">
    <property type="entry name" value="3-dehydroquinate synthase"/>
    <property type="match status" value="1"/>
</dbReference>
<feature type="domain" description="3-dehydroquinate synthase N-terminal" evidence="22">
    <location>
        <begin position="313"/>
        <end position="425"/>
    </location>
</feature>
<feature type="binding site" evidence="20">
    <location>
        <position position="144"/>
    </location>
    <ligand>
        <name>ATP</name>
        <dbReference type="ChEBI" id="CHEBI:30616"/>
    </ligand>
</feature>
<dbReference type="Gene3D" id="1.20.1090.10">
    <property type="entry name" value="Dehydroquinate synthase-like - alpha domain"/>
    <property type="match status" value="1"/>
</dbReference>
<evidence type="ECO:0000256" key="11">
    <source>
        <dbReference type="ARBA" id="ARBA00022741"/>
    </source>
</evidence>
<dbReference type="Pfam" id="PF01202">
    <property type="entry name" value="SKI"/>
    <property type="match status" value="1"/>
</dbReference>
<name>B8EID0_METSB</name>
<keyword evidence="15 21" id="KW-0057">Aromatic amino acid biosynthesis</keyword>
<dbReference type="eggNOG" id="COG0703">
    <property type="taxonomic scope" value="Bacteria"/>
</dbReference>
<dbReference type="Pfam" id="PF24621">
    <property type="entry name" value="DHQS_C"/>
    <property type="match status" value="1"/>
</dbReference>
<evidence type="ECO:0000256" key="16">
    <source>
        <dbReference type="ARBA" id="ARBA00023239"/>
    </source>
</evidence>
<dbReference type="InterPro" id="IPR000623">
    <property type="entry name" value="Shikimate_kinase/TSH1"/>
</dbReference>
<comment type="catalytic activity">
    <reaction evidence="19 20">
        <text>shikimate + ATP = 3-phosphoshikimate + ADP + H(+)</text>
        <dbReference type="Rhea" id="RHEA:13121"/>
        <dbReference type="ChEBI" id="CHEBI:15378"/>
        <dbReference type="ChEBI" id="CHEBI:30616"/>
        <dbReference type="ChEBI" id="CHEBI:36208"/>
        <dbReference type="ChEBI" id="CHEBI:145989"/>
        <dbReference type="ChEBI" id="CHEBI:456216"/>
        <dbReference type="EC" id="2.7.1.71"/>
    </reaction>
</comment>
<evidence type="ECO:0000256" key="1">
    <source>
        <dbReference type="ARBA" id="ARBA00001393"/>
    </source>
</evidence>
<evidence type="ECO:0000256" key="14">
    <source>
        <dbReference type="ARBA" id="ARBA00023027"/>
    </source>
</evidence>
<dbReference type="NCBIfam" id="TIGR01357">
    <property type="entry name" value="aroB"/>
    <property type="match status" value="1"/>
</dbReference>
<comment type="subunit">
    <text evidence="20">Monomer.</text>
</comment>
<keyword evidence="17" id="KW-0511">Multifunctional enzyme</keyword>
<dbReference type="EMBL" id="CP001280">
    <property type="protein sequence ID" value="ACK51249.1"/>
    <property type="molecule type" value="Genomic_DNA"/>
</dbReference>
<feature type="binding site" evidence="21">
    <location>
        <begin position="375"/>
        <end position="376"/>
    </location>
    <ligand>
        <name>NAD(+)</name>
        <dbReference type="ChEBI" id="CHEBI:57540"/>
    </ligand>
</feature>
<comment type="subcellular location">
    <subcellularLocation>
        <location evidence="21">Cytoplasm</location>
    </subcellularLocation>
</comment>
<dbReference type="Pfam" id="PF01761">
    <property type="entry name" value="DHQ_synthase"/>
    <property type="match status" value="1"/>
</dbReference>
<evidence type="ECO:0000256" key="9">
    <source>
        <dbReference type="ARBA" id="ARBA00022679"/>
    </source>
</evidence>
<evidence type="ECO:0000256" key="21">
    <source>
        <dbReference type="HAMAP-Rule" id="MF_00110"/>
    </source>
</evidence>
<dbReference type="GO" id="GO:0005524">
    <property type="term" value="F:ATP binding"/>
    <property type="evidence" value="ECO:0007669"/>
    <property type="project" value="UniProtKB-UniRule"/>
</dbReference>
<keyword evidence="12 20" id="KW-0418">Kinase</keyword>
<evidence type="ECO:0000256" key="3">
    <source>
        <dbReference type="ARBA" id="ARBA00003485"/>
    </source>
</evidence>
<evidence type="ECO:0000313" key="24">
    <source>
        <dbReference type="EMBL" id="ACK51249.1"/>
    </source>
</evidence>
<feature type="binding site" evidence="20">
    <location>
        <position position="106"/>
    </location>
    <ligand>
        <name>substrate</name>
    </ligand>
</feature>
<comment type="pathway">
    <text evidence="4 21">Metabolic intermediate biosynthesis; chorismate biosynthesis; chorismate from D-erythrose 4-phosphate and phosphoenolpyruvate: step 2/7.</text>
</comment>
<keyword evidence="25" id="KW-1185">Reference proteome</keyword>
<keyword evidence="8 21" id="KW-0028">Amino-acid biosynthesis</keyword>
<dbReference type="OrthoDB" id="9806583at2"/>
<keyword evidence="14 21" id="KW-0520">NAD</keyword>
<feature type="binding site" evidence="21">
    <location>
        <begin position="351"/>
        <end position="355"/>
    </location>
    <ligand>
        <name>NAD(+)</name>
        <dbReference type="ChEBI" id="CHEBI:57540"/>
    </ligand>
</feature>
<feature type="binding site" evidence="20">
    <location>
        <position position="84"/>
    </location>
    <ligand>
        <name>substrate</name>
    </ligand>
</feature>
<feature type="binding site" evidence="21">
    <location>
        <position position="511"/>
    </location>
    <ligand>
        <name>Zn(2+)</name>
        <dbReference type="ChEBI" id="CHEBI:29105"/>
    </ligand>
</feature>
<comment type="cofactor">
    <cofactor evidence="2 21">
        <name>NAD(+)</name>
        <dbReference type="ChEBI" id="CHEBI:57540"/>
    </cofactor>
</comment>
<dbReference type="HOGENOM" id="CLU_001201_5_0_5"/>
<feature type="binding site" evidence="21">
    <location>
        <position position="397"/>
    </location>
    <ligand>
        <name>NAD(+)</name>
        <dbReference type="ChEBI" id="CHEBI:57540"/>
    </ligand>
</feature>
<dbReference type="EC" id="2.7.1.71" evidence="20"/>
<keyword evidence="13 20" id="KW-0067">ATP-binding</keyword>
<dbReference type="PROSITE" id="PS01128">
    <property type="entry name" value="SHIKIMATE_KINASE"/>
    <property type="match status" value="1"/>
</dbReference>
<keyword evidence="20" id="KW-0460">Magnesium</keyword>
<evidence type="ECO:0000256" key="7">
    <source>
        <dbReference type="ARBA" id="ARBA00022490"/>
    </source>
</evidence>
<evidence type="ECO:0000256" key="18">
    <source>
        <dbReference type="ARBA" id="ARBA00023285"/>
    </source>
</evidence>
<dbReference type="GO" id="GO:0004765">
    <property type="term" value="F:shikimate kinase activity"/>
    <property type="evidence" value="ECO:0007669"/>
    <property type="project" value="UniProtKB-UniRule"/>
</dbReference>
<feature type="binding site" evidence="20">
    <location>
        <position position="60"/>
    </location>
    <ligand>
        <name>substrate</name>
    </ligand>
</feature>
<dbReference type="RefSeq" id="WP_012591318.1">
    <property type="nucleotide sequence ID" value="NC_011666.1"/>
</dbReference>
<dbReference type="KEGG" id="msl:Msil_2318"/>
<evidence type="ECO:0000256" key="2">
    <source>
        <dbReference type="ARBA" id="ARBA00001911"/>
    </source>
</evidence>
<feature type="binding site" evidence="20">
    <location>
        <position position="42"/>
    </location>
    <ligand>
        <name>Mg(2+)</name>
        <dbReference type="ChEBI" id="CHEBI:18420"/>
    </ligand>
</feature>
<comment type="cofactor">
    <cofactor evidence="20">
        <name>Mg(2+)</name>
        <dbReference type="ChEBI" id="CHEBI:18420"/>
    </cofactor>
    <text evidence="20">Binds 1 Mg(2+) ion per subunit.</text>
</comment>
<comment type="catalytic activity">
    <reaction evidence="1 21">
        <text>7-phospho-2-dehydro-3-deoxy-D-arabino-heptonate = 3-dehydroquinate + phosphate</text>
        <dbReference type="Rhea" id="RHEA:21968"/>
        <dbReference type="ChEBI" id="CHEBI:32364"/>
        <dbReference type="ChEBI" id="CHEBI:43474"/>
        <dbReference type="ChEBI" id="CHEBI:58394"/>
        <dbReference type="EC" id="4.2.3.4"/>
    </reaction>
</comment>
<dbReference type="InterPro" id="IPR023000">
    <property type="entry name" value="Shikimate_kinase_CS"/>
</dbReference>
<comment type="similarity">
    <text evidence="20">Belongs to the shikimate kinase family.</text>
</comment>
<feature type="domain" description="3-dehydroquinate synthase C-terminal" evidence="23">
    <location>
        <begin position="427"/>
        <end position="576"/>
    </location>
</feature>
<dbReference type="Gene3D" id="3.40.50.1970">
    <property type="match status" value="1"/>
</dbReference>
<evidence type="ECO:0000256" key="13">
    <source>
        <dbReference type="ARBA" id="ARBA00022840"/>
    </source>
</evidence>
<dbReference type="Gene3D" id="3.40.50.300">
    <property type="entry name" value="P-loop containing nucleotide triphosphate hydrolases"/>
    <property type="match status" value="1"/>
</dbReference>
<dbReference type="GO" id="GO:0000287">
    <property type="term" value="F:magnesium ion binding"/>
    <property type="evidence" value="ECO:0007669"/>
    <property type="project" value="UniProtKB-UniRule"/>
</dbReference>
<dbReference type="HAMAP" id="MF_00110">
    <property type="entry name" value="DHQ_synthase"/>
    <property type="match status" value="1"/>
</dbReference>
<evidence type="ECO:0000256" key="20">
    <source>
        <dbReference type="HAMAP-Rule" id="MF_00109"/>
    </source>
</evidence>
<dbReference type="GO" id="GO:0008652">
    <property type="term" value="P:amino acid biosynthetic process"/>
    <property type="evidence" value="ECO:0007669"/>
    <property type="project" value="UniProtKB-KW"/>
</dbReference>
<evidence type="ECO:0000256" key="6">
    <source>
        <dbReference type="ARBA" id="ARBA00005412"/>
    </source>
</evidence>
<proteinExistence type="inferred from homology"/>
<comment type="similarity">
    <text evidence="6 21">Belongs to the sugar phosphate cyclases superfamily. Dehydroquinate synthase family.</text>
</comment>
<evidence type="ECO:0000256" key="10">
    <source>
        <dbReference type="ARBA" id="ARBA00022723"/>
    </source>
</evidence>
<dbReference type="InterPro" id="IPR016037">
    <property type="entry name" value="DHQ_synth_AroB"/>
</dbReference>
<keyword evidence="21" id="KW-0862">Zinc</keyword>
<dbReference type="InterPro" id="IPR056179">
    <property type="entry name" value="DHQS_C"/>
</dbReference>
<evidence type="ECO:0000256" key="19">
    <source>
        <dbReference type="ARBA" id="ARBA00048567"/>
    </source>
</evidence>
<protein>
    <recommendedName>
        <fullName evidence="20 21">Multifunctional fusion protein</fullName>
    </recommendedName>
    <domain>
        <recommendedName>
            <fullName evidence="20">Shikimate kinase</fullName>
            <shortName evidence="20">SK</shortName>
            <ecNumber evidence="20">2.7.1.71</ecNumber>
        </recommendedName>
    </domain>
    <domain>
        <recommendedName>
            <fullName evidence="21">3-dehydroquinate synthase</fullName>
            <shortName evidence="21">DHQS</shortName>
            <ecNumber evidence="21">4.2.3.4</ecNumber>
        </recommendedName>
    </domain>
</protein>
<dbReference type="SUPFAM" id="SSF56796">
    <property type="entry name" value="Dehydroquinate synthase-like"/>
    <property type="match status" value="1"/>
</dbReference>
<dbReference type="CDD" id="cd00464">
    <property type="entry name" value="SK"/>
    <property type="match status" value="1"/>
</dbReference>
<dbReference type="InterPro" id="IPR031322">
    <property type="entry name" value="Shikimate/glucono_kinase"/>
</dbReference>
<evidence type="ECO:0000256" key="5">
    <source>
        <dbReference type="ARBA" id="ARBA00004842"/>
    </source>
</evidence>
<dbReference type="GO" id="GO:0009423">
    <property type="term" value="P:chorismate biosynthetic process"/>
    <property type="evidence" value="ECO:0007669"/>
    <property type="project" value="UniProtKB-UniRule"/>
</dbReference>
<keyword evidence="18 21" id="KW-0170">Cobalt</keyword>
<keyword evidence="11 21" id="KW-0547">Nucleotide-binding</keyword>
<dbReference type="GO" id="GO:0005737">
    <property type="term" value="C:cytoplasm"/>
    <property type="evidence" value="ECO:0007669"/>
    <property type="project" value="UniProtKB-SubCell"/>
</dbReference>
<dbReference type="SUPFAM" id="SSF52540">
    <property type="entry name" value="P-loop containing nucleoside triphosphate hydrolases"/>
    <property type="match status" value="1"/>
</dbReference>
<comment type="function">
    <text evidence="20">Catalyzes the specific phosphorylation of the 3-hydroxyl group of shikimic acid using ATP as a cosubstrate.</text>
</comment>
<evidence type="ECO:0000256" key="17">
    <source>
        <dbReference type="ARBA" id="ARBA00023268"/>
    </source>
</evidence>
<dbReference type="InterPro" id="IPR027417">
    <property type="entry name" value="P-loop_NTPase"/>
</dbReference>
<feature type="binding site" evidence="21">
    <location>
        <position position="388"/>
    </location>
    <ligand>
        <name>NAD(+)</name>
        <dbReference type="ChEBI" id="CHEBI:57540"/>
    </ligand>
</feature>
<evidence type="ECO:0000313" key="25">
    <source>
        <dbReference type="Proteomes" id="UP000002257"/>
    </source>
</evidence>
<organism evidence="24 25">
    <name type="scientific">Methylocella silvestris (strain DSM 15510 / CIP 108128 / LMG 27833 / NCIMB 13906 / BL2)</name>
    <dbReference type="NCBI Taxonomy" id="395965"/>
    <lineage>
        <taxon>Bacteria</taxon>
        <taxon>Pseudomonadati</taxon>
        <taxon>Pseudomonadota</taxon>
        <taxon>Alphaproteobacteria</taxon>
        <taxon>Hyphomicrobiales</taxon>
        <taxon>Beijerinckiaceae</taxon>
        <taxon>Methylocella</taxon>
    </lineage>
</organism>
<evidence type="ECO:0000256" key="4">
    <source>
        <dbReference type="ARBA" id="ARBA00004661"/>
    </source>
</evidence>
<feature type="binding site" evidence="21">
    <location>
        <position position="430"/>
    </location>
    <ligand>
        <name>Zn(2+)</name>
        <dbReference type="ChEBI" id="CHEBI:29105"/>
    </ligand>
</feature>
<evidence type="ECO:0000259" key="23">
    <source>
        <dbReference type="Pfam" id="PF24621"/>
    </source>
</evidence>
<evidence type="ECO:0000256" key="15">
    <source>
        <dbReference type="ARBA" id="ARBA00023141"/>
    </source>
</evidence>
<dbReference type="PANTHER" id="PTHR43622">
    <property type="entry name" value="3-DEHYDROQUINATE SYNTHASE"/>
    <property type="match status" value="1"/>
</dbReference>
<keyword evidence="16 21" id="KW-0456">Lyase</keyword>
<comment type="cofactor">
    <cofactor evidence="21">
        <name>Co(2+)</name>
        <dbReference type="ChEBI" id="CHEBI:48828"/>
    </cofactor>
    <cofactor evidence="21">
        <name>Zn(2+)</name>
        <dbReference type="ChEBI" id="CHEBI:29105"/>
    </cofactor>
    <text evidence="21">Binds 1 divalent metal cation per subunit. Can use either Co(2+) or Zn(2+).</text>
</comment>
<accession>B8EID0</accession>
<dbReference type="PRINTS" id="PR01100">
    <property type="entry name" value="SHIKIMTKNASE"/>
</dbReference>
<dbReference type="EC" id="4.2.3.4" evidence="21"/>
<feature type="binding site" evidence="20">
    <location>
        <begin position="38"/>
        <end position="43"/>
    </location>
    <ligand>
        <name>ATP</name>
        <dbReference type="ChEBI" id="CHEBI:30616"/>
    </ligand>
</feature>
<keyword evidence="9 20" id="KW-0808">Transferase</keyword>
<comment type="function">
    <text evidence="3 21">Catalyzes the conversion of 3-deoxy-D-arabino-heptulosonate 7-phosphate (DAHP) to dehydroquinate (DHQ).</text>
</comment>
<dbReference type="CDD" id="cd08195">
    <property type="entry name" value="DHQS"/>
    <property type="match status" value="1"/>
</dbReference>
<comment type="caution">
    <text evidence="21">Lacks conserved residue(s) required for the propagation of feature annotation.</text>
</comment>